<sequence length="533" mass="58228">MHLSSKCGLRNMNLLCCQRDALALSYRNEVPELPEIHVIPIQHCGDTKTVFYGMTTSFLSCARLHLNGRLVLVEADGEMDQKRTSNPRANRMATQEKVVMPRWKQLTAAIVGNALEWYDFGVFASLAVIIAKVFFPTESQYTGLLLTMATIGVGFVTRPIGGVLIGMYADRKGRRAALQLVLSLMTLSLIMIVLTPSYATIGIGAPVIIVMARLIQGFATGGEFASATAYLVEAAPPGRKGLFGSWQMFGQNLATLLGALTGLLMTSLFTTEQLVSGAWRIPFVIGLVIAPVGIWIRRHLEEPEEAQEGRRAAEEQSLRALFSGYRRPIVATLMLTTALTSSVYAFVMYLPTYASREFGFALHDAYMAQATGLVLMTVSIPVFGHLSDRFGRRAVMLFGLLPYVLLLYPMFHWVEVDRSFSSLLVTYAGLSFFFAGLLGPFSTTVGEQFPSKVRSTGLALCYNVAVMVFGGFAQMIVTWMIHATGLILAPVLYAVGGGIVGLAGLFLLSDSVRPRATSAPKTDRVDVVEPRMQ</sequence>
<keyword evidence="6" id="KW-0769">Symport</keyword>
<dbReference type="GO" id="GO:0005886">
    <property type="term" value="C:plasma membrane"/>
    <property type="evidence" value="ECO:0007669"/>
    <property type="project" value="UniProtKB-SubCell"/>
</dbReference>
<dbReference type="Pfam" id="PF07690">
    <property type="entry name" value="MFS_1"/>
    <property type="match status" value="1"/>
</dbReference>
<feature type="transmembrane region" description="Helical" evidence="9">
    <location>
        <begin position="253"/>
        <end position="271"/>
    </location>
</feature>
<keyword evidence="8 9" id="KW-0472">Membrane</keyword>
<dbReference type="RefSeq" id="WP_280027886.1">
    <property type="nucleotide sequence ID" value="NZ_JAOCKG010000007.1"/>
</dbReference>
<evidence type="ECO:0000313" key="11">
    <source>
        <dbReference type="EMBL" id="MDH2052387.1"/>
    </source>
</evidence>
<dbReference type="InterPro" id="IPR005829">
    <property type="entry name" value="Sugar_transporter_CS"/>
</dbReference>
<reference evidence="11" key="1">
    <citation type="submission" date="2022-09" db="EMBL/GenBank/DDBJ databases">
        <title>Intensive care unit water sources are persistently colonized with multi-drug resistant bacteria and are the site of extensive horizontal gene transfer of antibiotic resistance genes.</title>
        <authorList>
            <person name="Diorio-Toth L."/>
        </authorList>
    </citation>
    <scope>NUCLEOTIDE SEQUENCE</scope>
    <source>
        <strain evidence="11">GD03676</strain>
    </source>
</reference>
<evidence type="ECO:0000259" key="10">
    <source>
        <dbReference type="PROSITE" id="PS50850"/>
    </source>
</evidence>
<gene>
    <name evidence="11" type="ORF">N5K24_18425</name>
</gene>
<dbReference type="InterPro" id="IPR011701">
    <property type="entry name" value="MFS"/>
</dbReference>
<evidence type="ECO:0000256" key="4">
    <source>
        <dbReference type="ARBA" id="ARBA00022475"/>
    </source>
</evidence>
<feature type="transmembrane region" description="Helical" evidence="9">
    <location>
        <begin position="420"/>
        <end position="439"/>
    </location>
</feature>
<dbReference type="PANTHER" id="PTHR43528">
    <property type="entry name" value="ALPHA-KETOGLUTARATE PERMEASE"/>
    <property type="match status" value="1"/>
</dbReference>
<feature type="transmembrane region" description="Helical" evidence="9">
    <location>
        <begin position="487"/>
        <end position="508"/>
    </location>
</feature>
<comment type="subcellular location">
    <subcellularLocation>
        <location evidence="1">Cell membrane</location>
        <topology evidence="1">Multi-pass membrane protein</topology>
    </subcellularLocation>
</comment>
<proteinExistence type="inferred from homology"/>
<keyword evidence="7 9" id="KW-1133">Transmembrane helix</keyword>
<dbReference type="FunFam" id="1.20.1250.20:FF:000001">
    <property type="entry name" value="Dicarboxylate MFS transporter"/>
    <property type="match status" value="1"/>
</dbReference>
<name>A0AA42WEE0_9BURK</name>
<evidence type="ECO:0000256" key="2">
    <source>
        <dbReference type="ARBA" id="ARBA00008240"/>
    </source>
</evidence>
<dbReference type="AlphaFoldDB" id="A0AA42WEE0"/>
<evidence type="ECO:0000313" key="12">
    <source>
        <dbReference type="Proteomes" id="UP001161276"/>
    </source>
</evidence>
<evidence type="ECO:0000256" key="1">
    <source>
        <dbReference type="ARBA" id="ARBA00004651"/>
    </source>
</evidence>
<comment type="caution">
    <text evidence="11">The sequence shown here is derived from an EMBL/GenBank/DDBJ whole genome shotgun (WGS) entry which is preliminary data.</text>
</comment>
<evidence type="ECO:0000256" key="7">
    <source>
        <dbReference type="ARBA" id="ARBA00022989"/>
    </source>
</evidence>
<dbReference type="Proteomes" id="UP001161276">
    <property type="component" value="Unassembled WGS sequence"/>
</dbReference>
<dbReference type="PROSITE" id="PS50850">
    <property type="entry name" value="MFS"/>
    <property type="match status" value="1"/>
</dbReference>
<accession>A0AA42WEE0</accession>
<evidence type="ECO:0000256" key="8">
    <source>
        <dbReference type="ARBA" id="ARBA00023136"/>
    </source>
</evidence>
<dbReference type="PROSITE" id="PS00217">
    <property type="entry name" value="SUGAR_TRANSPORT_2"/>
    <property type="match status" value="1"/>
</dbReference>
<dbReference type="Gene3D" id="1.20.1250.20">
    <property type="entry name" value="MFS general substrate transporter like domains"/>
    <property type="match status" value="2"/>
</dbReference>
<organism evidence="11 12">
    <name type="scientific">Achromobacter marplatensis</name>
    <dbReference type="NCBI Taxonomy" id="470868"/>
    <lineage>
        <taxon>Bacteria</taxon>
        <taxon>Pseudomonadati</taxon>
        <taxon>Pseudomonadota</taxon>
        <taxon>Betaproteobacteria</taxon>
        <taxon>Burkholderiales</taxon>
        <taxon>Alcaligenaceae</taxon>
        <taxon>Achromobacter</taxon>
    </lineage>
</organism>
<comment type="similarity">
    <text evidence="2">Belongs to the major facilitator superfamily. Metabolite:H+ Symporter (MHS) family (TC 2.A.1.6) family.</text>
</comment>
<dbReference type="InterPro" id="IPR036259">
    <property type="entry name" value="MFS_trans_sf"/>
</dbReference>
<evidence type="ECO:0000256" key="6">
    <source>
        <dbReference type="ARBA" id="ARBA00022847"/>
    </source>
</evidence>
<evidence type="ECO:0000256" key="9">
    <source>
        <dbReference type="SAM" id="Phobius"/>
    </source>
</evidence>
<feature type="domain" description="Major facilitator superfamily (MFS) profile" evidence="10">
    <location>
        <begin position="105"/>
        <end position="513"/>
    </location>
</feature>
<feature type="transmembrane region" description="Helical" evidence="9">
    <location>
        <begin position="141"/>
        <end position="168"/>
    </location>
</feature>
<feature type="transmembrane region" description="Helical" evidence="9">
    <location>
        <begin position="180"/>
        <end position="201"/>
    </location>
</feature>
<dbReference type="EMBL" id="JAOCKG010000007">
    <property type="protein sequence ID" value="MDH2052387.1"/>
    <property type="molecule type" value="Genomic_DNA"/>
</dbReference>
<keyword evidence="5 9" id="KW-0812">Transmembrane</keyword>
<evidence type="ECO:0000256" key="3">
    <source>
        <dbReference type="ARBA" id="ARBA00022448"/>
    </source>
</evidence>
<keyword evidence="3" id="KW-0813">Transport</keyword>
<evidence type="ECO:0000256" key="5">
    <source>
        <dbReference type="ARBA" id="ARBA00022692"/>
    </source>
</evidence>
<feature type="transmembrane region" description="Helical" evidence="9">
    <location>
        <begin position="329"/>
        <end position="350"/>
    </location>
</feature>
<feature type="transmembrane region" description="Helical" evidence="9">
    <location>
        <begin position="395"/>
        <end position="414"/>
    </location>
</feature>
<feature type="transmembrane region" description="Helical" evidence="9">
    <location>
        <begin position="365"/>
        <end position="383"/>
    </location>
</feature>
<dbReference type="SUPFAM" id="SSF103473">
    <property type="entry name" value="MFS general substrate transporter"/>
    <property type="match status" value="1"/>
</dbReference>
<dbReference type="GO" id="GO:0015293">
    <property type="term" value="F:symporter activity"/>
    <property type="evidence" value="ECO:0007669"/>
    <property type="project" value="UniProtKB-KW"/>
</dbReference>
<feature type="transmembrane region" description="Helical" evidence="9">
    <location>
        <begin position="460"/>
        <end position="481"/>
    </location>
</feature>
<keyword evidence="4" id="KW-1003">Cell membrane</keyword>
<dbReference type="InterPro" id="IPR051084">
    <property type="entry name" value="H+-coupled_symporters"/>
</dbReference>
<dbReference type="PANTHER" id="PTHR43528:SF8">
    <property type="entry name" value="BLR0239 PROTEIN"/>
    <property type="match status" value="1"/>
</dbReference>
<feature type="transmembrane region" description="Helical" evidence="9">
    <location>
        <begin position="117"/>
        <end position="135"/>
    </location>
</feature>
<dbReference type="InterPro" id="IPR020846">
    <property type="entry name" value="MFS_dom"/>
</dbReference>
<protein>
    <submittedName>
        <fullName evidence="11">MFS transporter</fullName>
    </submittedName>
</protein>